<sequence length="927" mass="99866">MCEFDVTERIVGRQAEELAVGDFLDSVPVRPGALVIEGEAGIGKTTVWGDAVRRAGERGYRVLSCRAAAAESVLAYTVLADLLGAVDDTVWADLPAPQQQALDGALLRRPVAASGIDPRAVAAAFLAVVVRLSALRPIVIAIDDLQWADASSANVVAYTARRLPSGAGLLCTTRTEEAGARLQLPSSDAVRRVRMRPFTVGELHQLLLIRLGQSAARPTLLRIHEMTGGNPFYALELARELDTGDRAVEWSLPDSLSGLVRARISRVGAEDVLLAIASLPDPTVTMVAQATNSTPERVVKSLSAAENQAVVTIEGSRLRFTHPLLSHGVYSTTEPGRRREMHRRLAELIDQPELHARHLALADTSGKPETIAALDAAAAIARDRGAPAAAAELLELAVGLAGDNDPRRKIRCATDYFIAGDTGRARRMLDVAVGAVPSGPIRAEALHQLGLVVLSDDSFHEAAQLLEEALNESDADTGLRVLILISLTFALVNAGRHEDACDRVRQAVADAEQLGAAALLAPALGMRAVLDFMGGKGFDEPTLHRAVQIEVPRSLVPLAQRPRVQMNLLRAWTGELGRARAELAQVEQECLALGEEAELVFIGFHLVMIDIWRGDLTGAAAVADVTMERALQLGGDFPLFIALTLRAAVAAYVGHLDDARSDLSQAIAAARRCGSTRLGEWSATLAGFVEVSAGNYHAALDALEPLFPMLELFPDTCEIISSSFVPEAVEALIGLGRLDEAEPMVDKLERNGRRLDRAWTLAVGLRCRAMLQAARGDVAGAIASVEQALSEHQRLPMPFERARTLLLSGQLQRRQRRRDAAGVALREARRTFEQLGTAVWVERADYELARGVPVRDRNPGLSATEERVAGMAVLGMTNRDIAAAMFVSPKTVEVNLSHIYRKLGIRSRAELHQALQAWEEKSPSESP</sequence>
<feature type="coiled-coil region" evidence="3">
    <location>
        <begin position="569"/>
        <end position="596"/>
    </location>
</feature>
<accession>A0A9P3Q5C8</accession>
<keyword evidence="7" id="KW-1185">Reference proteome</keyword>
<proteinExistence type="predicted"/>
<dbReference type="InterPro" id="IPR000792">
    <property type="entry name" value="Tscrpt_reg_LuxR_C"/>
</dbReference>
<dbReference type="PROSITE" id="PS50043">
    <property type="entry name" value="HTH_LUXR_2"/>
    <property type="match status" value="1"/>
</dbReference>
<dbReference type="Pfam" id="PF00196">
    <property type="entry name" value="GerE"/>
    <property type="match status" value="1"/>
</dbReference>
<dbReference type="Proteomes" id="UP001165663">
    <property type="component" value="Unassembled WGS sequence"/>
</dbReference>
<name>A0A9P3Q5C8_9MYCO</name>
<feature type="domain" description="HTH luxR-type" evidence="4">
    <location>
        <begin position="854"/>
        <end position="919"/>
    </location>
</feature>
<keyword evidence="3" id="KW-0175">Coiled coil</keyword>
<evidence type="ECO:0000313" key="5">
    <source>
        <dbReference type="EMBL" id="GLB85461.1"/>
    </source>
</evidence>
<dbReference type="Proteomes" id="UP001064782">
    <property type="component" value="Unassembled WGS sequence"/>
</dbReference>
<comment type="caution">
    <text evidence="6">The sequence shown here is derived from an EMBL/GenBank/DDBJ whole genome shotgun (WGS) entry which is preliminary data.</text>
</comment>
<dbReference type="GO" id="GO:0005737">
    <property type="term" value="C:cytoplasm"/>
    <property type="evidence" value="ECO:0007669"/>
    <property type="project" value="TreeGrafter"/>
</dbReference>
<dbReference type="GO" id="GO:0003677">
    <property type="term" value="F:DNA binding"/>
    <property type="evidence" value="ECO:0007669"/>
    <property type="project" value="InterPro"/>
</dbReference>
<dbReference type="SMART" id="SM00421">
    <property type="entry name" value="HTH_LUXR"/>
    <property type="match status" value="1"/>
</dbReference>
<dbReference type="InterPro" id="IPR041664">
    <property type="entry name" value="AAA_16"/>
</dbReference>
<evidence type="ECO:0000256" key="2">
    <source>
        <dbReference type="ARBA" id="ARBA00022840"/>
    </source>
</evidence>
<organism evidence="6 7">
    <name type="scientific">Mycobacterium kiyosense</name>
    <dbReference type="NCBI Taxonomy" id="2871094"/>
    <lineage>
        <taxon>Bacteria</taxon>
        <taxon>Bacillati</taxon>
        <taxon>Actinomycetota</taxon>
        <taxon>Actinomycetes</taxon>
        <taxon>Mycobacteriales</taxon>
        <taxon>Mycobacteriaceae</taxon>
        <taxon>Mycobacterium</taxon>
    </lineage>
</organism>
<evidence type="ECO:0000259" key="4">
    <source>
        <dbReference type="PROSITE" id="PS50043"/>
    </source>
</evidence>
<dbReference type="GO" id="GO:0006355">
    <property type="term" value="P:regulation of DNA-templated transcription"/>
    <property type="evidence" value="ECO:0007669"/>
    <property type="project" value="InterPro"/>
</dbReference>
<dbReference type="SUPFAM" id="SSF48452">
    <property type="entry name" value="TPR-like"/>
    <property type="match status" value="2"/>
</dbReference>
<dbReference type="Gene3D" id="1.10.10.10">
    <property type="entry name" value="Winged helix-like DNA-binding domain superfamily/Winged helix DNA-binding domain"/>
    <property type="match status" value="1"/>
</dbReference>
<dbReference type="InterPro" id="IPR036388">
    <property type="entry name" value="WH-like_DNA-bd_sf"/>
</dbReference>
<dbReference type="AlphaFoldDB" id="A0A9P3Q5C8"/>
<evidence type="ECO:0000256" key="3">
    <source>
        <dbReference type="SAM" id="Coils"/>
    </source>
</evidence>
<evidence type="ECO:0000256" key="1">
    <source>
        <dbReference type="ARBA" id="ARBA00022741"/>
    </source>
</evidence>
<dbReference type="GO" id="GO:0004016">
    <property type="term" value="F:adenylate cyclase activity"/>
    <property type="evidence" value="ECO:0007669"/>
    <property type="project" value="TreeGrafter"/>
</dbReference>
<dbReference type="InterPro" id="IPR011990">
    <property type="entry name" value="TPR-like_helical_dom_sf"/>
</dbReference>
<dbReference type="EMBL" id="BRZI01000022">
    <property type="protein sequence ID" value="GLD31183.1"/>
    <property type="molecule type" value="Genomic_DNA"/>
</dbReference>
<dbReference type="GO" id="GO:0005524">
    <property type="term" value="F:ATP binding"/>
    <property type="evidence" value="ECO:0007669"/>
    <property type="project" value="UniProtKB-KW"/>
</dbReference>
<dbReference type="EMBL" id="BRXE01000086">
    <property type="protein sequence ID" value="GLB85461.1"/>
    <property type="molecule type" value="Genomic_DNA"/>
</dbReference>
<dbReference type="PANTHER" id="PTHR16305:SF35">
    <property type="entry name" value="TRANSCRIPTIONAL ACTIVATOR DOMAIN"/>
    <property type="match status" value="1"/>
</dbReference>
<dbReference type="Pfam" id="PF13191">
    <property type="entry name" value="AAA_16"/>
    <property type="match status" value="1"/>
</dbReference>
<dbReference type="PRINTS" id="PR00038">
    <property type="entry name" value="HTHLUXR"/>
</dbReference>
<reference evidence="6" key="1">
    <citation type="submission" date="2022-08" db="EMBL/GenBank/DDBJ databases">
        <title>Mycobacterium kiyosense sp. nov., scotochromogenic slow-glowing species isolated from respiratory specimens.</title>
        <authorList>
            <person name="Fukano H."/>
            <person name="Kazumi Y."/>
            <person name="Sakagami N."/>
            <person name="Ato M."/>
            <person name="Mitarai S."/>
            <person name="Hoshino Y."/>
        </authorList>
    </citation>
    <scope>NUCLEOTIDE SEQUENCE</scope>
    <source>
        <strain evidence="6">1413</strain>
        <strain evidence="5">SRL2020-028</strain>
    </source>
</reference>
<dbReference type="SUPFAM" id="SSF46894">
    <property type="entry name" value="C-terminal effector domain of the bipartite response regulators"/>
    <property type="match status" value="1"/>
</dbReference>
<evidence type="ECO:0000313" key="7">
    <source>
        <dbReference type="Proteomes" id="UP001064782"/>
    </source>
</evidence>
<dbReference type="SMART" id="SM00028">
    <property type="entry name" value="TPR"/>
    <property type="match status" value="3"/>
</dbReference>
<keyword evidence="1" id="KW-0547">Nucleotide-binding</keyword>
<dbReference type="SUPFAM" id="SSF52540">
    <property type="entry name" value="P-loop containing nucleoside triphosphate hydrolases"/>
    <property type="match status" value="1"/>
</dbReference>
<protein>
    <submittedName>
        <fullName evidence="6">Transcriptional regulator</fullName>
    </submittedName>
</protein>
<gene>
    <name evidence="6" type="ORF">Mkiyose1413_30660</name>
    <name evidence="5" type="ORF">SRL2020028_47170</name>
</gene>
<dbReference type="PANTHER" id="PTHR16305">
    <property type="entry name" value="TESTICULAR SOLUBLE ADENYLYL CYCLASE"/>
    <property type="match status" value="1"/>
</dbReference>
<dbReference type="CDD" id="cd06170">
    <property type="entry name" value="LuxR_C_like"/>
    <property type="match status" value="1"/>
</dbReference>
<dbReference type="Gene3D" id="1.25.40.10">
    <property type="entry name" value="Tetratricopeptide repeat domain"/>
    <property type="match status" value="2"/>
</dbReference>
<dbReference type="InterPro" id="IPR019734">
    <property type="entry name" value="TPR_rpt"/>
</dbReference>
<dbReference type="InterPro" id="IPR016032">
    <property type="entry name" value="Sig_transdc_resp-reg_C-effctor"/>
</dbReference>
<dbReference type="InterPro" id="IPR027417">
    <property type="entry name" value="P-loop_NTPase"/>
</dbReference>
<dbReference type="PROSITE" id="PS00622">
    <property type="entry name" value="HTH_LUXR_1"/>
    <property type="match status" value="1"/>
</dbReference>
<evidence type="ECO:0000313" key="6">
    <source>
        <dbReference type="EMBL" id="GLD31183.1"/>
    </source>
</evidence>
<keyword evidence="2" id="KW-0067">ATP-binding</keyword>